<keyword evidence="2" id="KW-1185">Reference proteome</keyword>
<dbReference type="Proteomes" id="UP000078397">
    <property type="component" value="Unassembled WGS sequence"/>
</dbReference>
<organism evidence="1 2">
    <name type="scientific">Pochonia chlamydosporia 170</name>
    <dbReference type="NCBI Taxonomy" id="1380566"/>
    <lineage>
        <taxon>Eukaryota</taxon>
        <taxon>Fungi</taxon>
        <taxon>Dikarya</taxon>
        <taxon>Ascomycota</taxon>
        <taxon>Pezizomycotina</taxon>
        <taxon>Sordariomycetes</taxon>
        <taxon>Hypocreomycetidae</taxon>
        <taxon>Hypocreales</taxon>
        <taxon>Clavicipitaceae</taxon>
        <taxon>Pochonia</taxon>
    </lineage>
</organism>
<evidence type="ECO:0000313" key="1">
    <source>
        <dbReference type="EMBL" id="OWT42421.1"/>
    </source>
</evidence>
<evidence type="ECO:0000313" key="2">
    <source>
        <dbReference type="Proteomes" id="UP000078397"/>
    </source>
</evidence>
<name>A0A219ANX4_METCM</name>
<sequence>MSCYRICASVGQCCLGYYTKRKLYFVSRFGLVSLSGKKEAKTTGLSPQPTCHVYYESYGTRRT</sequence>
<dbReference type="RefSeq" id="XP_022284945.1">
    <property type="nucleotide sequence ID" value="XM_022429992.1"/>
</dbReference>
<accession>A0A219ANX4</accession>
<dbReference type="GeneID" id="33937171"/>
<protein>
    <submittedName>
        <fullName evidence="1">Uncharacterized protein</fullName>
    </submittedName>
</protein>
<proteinExistence type="predicted"/>
<dbReference type="AlphaFoldDB" id="A0A219ANX4"/>
<dbReference type="EMBL" id="LSBJ02000016">
    <property type="protein sequence ID" value="OWT42421.1"/>
    <property type="molecule type" value="Genomic_DNA"/>
</dbReference>
<gene>
    <name evidence="1" type="ORF">VFPPC_18371</name>
</gene>
<dbReference type="KEGG" id="pchm:VFPPC_18371"/>
<comment type="caution">
    <text evidence="1">The sequence shown here is derived from an EMBL/GenBank/DDBJ whole genome shotgun (WGS) entry which is preliminary data.</text>
</comment>
<reference evidence="1 2" key="1">
    <citation type="journal article" date="2016" name="PLoS Pathog.">
        <title>Biosynthesis of antibiotic leucinostatins in bio-control fungus Purpureocillium lilacinum and their inhibition on phytophthora revealed by genome mining.</title>
        <authorList>
            <person name="Wang G."/>
            <person name="Liu Z."/>
            <person name="Lin R."/>
            <person name="Li E."/>
            <person name="Mao Z."/>
            <person name="Ling J."/>
            <person name="Yang Y."/>
            <person name="Yin W.B."/>
            <person name="Xie B."/>
        </authorList>
    </citation>
    <scope>NUCLEOTIDE SEQUENCE [LARGE SCALE GENOMIC DNA]</scope>
    <source>
        <strain evidence="1">170</strain>
    </source>
</reference>